<feature type="region of interest" description="Disordered" evidence="7">
    <location>
        <begin position="1127"/>
        <end position="1173"/>
    </location>
</feature>
<dbReference type="Proteomes" id="UP001178507">
    <property type="component" value="Unassembled WGS sequence"/>
</dbReference>
<evidence type="ECO:0000256" key="3">
    <source>
        <dbReference type="ARBA" id="ARBA00022741"/>
    </source>
</evidence>
<evidence type="ECO:0000256" key="5">
    <source>
        <dbReference type="ARBA" id="ARBA00022840"/>
    </source>
</evidence>
<keyword evidence="6" id="KW-0560">Oxidoreductase</keyword>
<comment type="similarity">
    <text evidence="1">Belongs to the heat shock protein 70 family.</text>
</comment>
<keyword evidence="5" id="KW-0067">ATP-binding</keyword>
<dbReference type="GO" id="GO:0050660">
    <property type="term" value="F:flavin adenine dinucleotide binding"/>
    <property type="evidence" value="ECO:0007669"/>
    <property type="project" value="InterPro"/>
</dbReference>
<gene>
    <name evidence="9" type="ORF">EVOR1521_LOCUS1539</name>
</gene>
<feature type="compositionally biased region" description="Basic and acidic residues" evidence="7">
    <location>
        <begin position="1131"/>
        <end position="1140"/>
    </location>
</feature>
<dbReference type="InterPro" id="IPR029047">
    <property type="entry name" value="HSP70_peptide-bd_sf"/>
</dbReference>
<evidence type="ECO:0000256" key="2">
    <source>
        <dbReference type="ARBA" id="ARBA00022630"/>
    </source>
</evidence>
<dbReference type="SUPFAM" id="SSF51905">
    <property type="entry name" value="FAD/NAD(P)-binding domain"/>
    <property type="match status" value="2"/>
</dbReference>
<name>A0AA36HL33_9DINO</name>
<sequence>MLGFFAVLVLLVAGDKVDGPVIGIDFGTTFSCVGIFRHGVVEIIPSEQGNRIMPSYVAFTDEKETFVGEAAKNLADAAPQRTVFDVKRLIGRTFKDDALQRDIKALPFKVVADSDGQAAVLVGKEQLRPEEIAGMILRKLRERAEGYLEQPVKHAAPAPDRYERRHCAVELLGRKVKEKVDFVTAGTKPGNIGEVKIISACRHLNGIYPESLTDSESGLQTLRALQQLPGTEKIVLFERAEEVGGVWRQNYCGFGAQVKRDVYCFAELGPEGLDLYPSGRQLQASCRRYAERFGLLPCLRTGAEVVGLERREDGGWRVTYRRRGAEQVEDFDFVVLALGNFSQPYVPEVPNSQAFQGQVLHSSELLDPSLLRGREVLVVGYGKSALDCLALASKEAKRVTLVARSPAWILPQRFLGLPLEWLAATRWFANLVFPPYHDAGLVRRCLGYLALPLQTLLWWILSPLVWLHFCLPWAMWPAYSLRWQLWHGHSVSICNASALKEAFRRPNVRCLRGQISSFTASGAVVEDFYSKRSEELPAQVVIFATGYQECWSHLFDPDLVAALAPHGDGPDLYKQILPTEEVPGLAFIGRILSTCDIVVSHVQAQWLARLLGGSFAAPGLPSRRAAARRYRAWRNQFLPSTGAASRRSVPRVFSYLEELMDDWQEGFVSINQFFEGPGNEVASQHTIPARKLVALHSVLTVPAFFNDGQRRAMQKAGQLAGLEILRILNEPTAAAIAYGYEKQDAEEVLLVYDLGGGTCDVSVLEVKGGVLQVRATSGDPRLGGEDFDQKLVAHLMSAFKKKTAKEPRDARAVARLRSEAEKAKRKLSTVPQAAVKVDGFADGADLSEPLTRAQFEKLNSELFQRTLEPVRSALKDAGLEKSQITQVILAGGSARIPKIQQMLSQFFEKELIRSINPDEVVAHGAAIQAAALSSDGGEEELRLIDVTPLSLGIQTAGGFMTTVLARNSPLPAENSMVFSTHKDNQEYATVKVFEGERLMAKNNHLLGSFQIKGISPAPRGVPQIQVSFKVDAGGLLAVEALDRTSGNSEQLEVKEALSQDQIQEMLREAETFAKEDQRDFARAEALLALKLLARAAESAAETALEEDSAIFLAAAAEAKDWLAANPDAEAEEIHEKREELQAEMPEMPSAGAGAGASGAAGGGELDMEGHDEL</sequence>
<proteinExistence type="inferred from homology"/>
<dbReference type="InterPro" id="IPR043129">
    <property type="entry name" value="ATPase_NBD"/>
</dbReference>
<dbReference type="InterPro" id="IPR018181">
    <property type="entry name" value="Heat_shock_70_CS"/>
</dbReference>
<evidence type="ECO:0000313" key="10">
    <source>
        <dbReference type="Proteomes" id="UP001178507"/>
    </source>
</evidence>
<feature type="compositionally biased region" description="Gly residues" evidence="7">
    <location>
        <begin position="1152"/>
        <end position="1164"/>
    </location>
</feature>
<keyword evidence="8" id="KW-0732">Signal</keyword>
<reference evidence="9" key="1">
    <citation type="submission" date="2023-08" db="EMBL/GenBank/DDBJ databases">
        <authorList>
            <person name="Chen Y."/>
            <person name="Shah S."/>
            <person name="Dougan E. K."/>
            <person name="Thang M."/>
            <person name="Chan C."/>
        </authorList>
    </citation>
    <scope>NUCLEOTIDE SEQUENCE</scope>
</reference>
<keyword evidence="10" id="KW-1185">Reference proteome</keyword>
<feature type="chain" id="PRO_5041316051" evidence="8">
    <location>
        <begin position="20"/>
        <end position="1173"/>
    </location>
</feature>
<dbReference type="PRINTS" id="PR00301">
    <property type="entry name" value="HEATSHOCK70"/>
</dbReference>
<dbReference type="FunFam" id="3.30.420.40:FF:000028">
    <property type="entry name" value="heat shock 70 kDa protein-like"/>
    <property type="match status" value="1"/>
</dbReference>
<keyword evidence="4" id="KW-0274">FAD</keyword>
<evidence type="ECO:0000256" key="6">
    <source>
        <dbReference type="ARBA" id="ARBA00023002"/>
    </source>
</evidence>
<evidence type="ECO:0000256" key="7">
    <source>
        <dbReference type="SAM" id="MobiDB-lite"/>
    </source>
</evidence>
<dbReference type="Gene3D" id="3.90.640.10">
    <property type="entry name" value="Actin, Chain A, domain 4"/>
    <property type="match status" value="1"/>
</dbReference>
<feature type="signal peptide" evidence="8">
    <location>
        <begin position="1"/>
        <end position="19"/>
    </location>
</feature>
<dbReference type="GO" id="GO:0005524">
    <property type="term" value="F:ATP binding"/>
    <property type="evidence" value="ECO:0007669"/>
    <property type="project" value="UniProtKB-KW"/>
</dbReference>
<evidence type="ECO:0000256" key="4">
    <source>
        <dbReference type="ARBA" id="ARBA00022827"/>
    </source>
</evidence>
<keyword evidence="3" id="KW-0547">Nucleotide-binding</keyword>
<dbReference type="GO" id="GO:0004499">
    <property type="term" value="F:N,N-dimethylaniline monooxygenase activity"/>
    <property type="evidence" value="ECO:0007669"/>
    <property type="project" value="InterPro"/>
</dbReference>
<dbReference type="Gene3D" id="3.50.50.60">
    <property type="entry name" value="FAD/NAD(P)-binding domain"/>
    <property type="match status" value="2"/>
</dbReference>
<dbReference type="SUPFAM" id="SSF53067">
    <property type="entry name" value="Actin-like ATPase domain"/>
    <property type="match status" value="3"/>
</dbReference>
<dbReference type="Gene3D" id="2.60.34.10">
    <property type="entry name" value="Substrate Binding Domain Of DNAk, Chain A, domain 1"/>
    <property type="match status" value="1"/>
</dbReference>
<dbReference type="PANTHER" id="PTHR19375">
    <property type="entry name" value="HEAT SHOCK PROTEIN 70KDA"/>
    <property type="match status" value="1"/>
</dbReference>
<dbReference type="Pfam" id="PF00743">
    <property type="entry name" value="FMO-like"/>
    <property type="match status" value="2"/>
</dbReference>
<organism evidence="9 10">
    <name type="scientific">Effrenium voratum</name>
    <dbReference type="NCBI Taxonomy" id="2562239"/>
    <lineage>
        <taxon>Eukaryota</taxon>
        <taxon>Sar</taxon>
        <taxon>Alveolata</taxon>
        <taxon>Dinophyceae</taxon>
        <taxon>Suessiales</taxon>
        <taxon>Symbiodiniaceae</taxon>
        <taxon>Effrenium</taxon>
    </lineage>
</organism>
<dbReference type="GO" id="GO:0050661">
    <property type="term" value="F:NADP binding"/>
    <property type="evidence" value="ECO:0007669"/>
    <property type="project" value="InterPro"/>
</dbReference>
<evidence type="ECO:0000256" key="8">
    <source>
        <dbReference type="SAM" id="SignalP"/>
    </source>
</evidence>
<accession>A0AA36HL33</accession>
<dbReference type="InterPro" id="IPR013126">
    <property type="entry name" value="Hsp_70_fam"/>
</dbReference>
<dbReference type="PROSITE" id="PS00329">
    <property type="entry name" value="HSP70_2"/>
    <property type="match status" value="1"/>
</dbReference>
<dbReference type="FunFam" id="3.90.640.10:FF:000030">
    <property type="entry name" value="Heat shock protein HSP70"/>
    <property type="match status" value="1"/>
</dbReference>
<dbReference type="EMBL" id="CAUJNA010000058">
    <property type="protein sequence ID" value="CAJ1371164.1"/>
    <property type="molecule type" value="Genomic_DNA"/>
</dbReference>
<keyword evidence="2" id="KW-0285">Flavoprotein</keyword>
<dbReference type="Gene3D" id="3.30.420.40">
    <property type="match status" value="3"/>
</dbReference>
<evidence type="ECO:0000256" key="1">
    <source>
        <dbReference type="ARBA" id="ARBA00007381"/>
    </source>
</evidence>
<dbReference type="InterPro" id="IPR020946">
    <property type="entry name" value="Flavin_mOase-like"/>
</dbReference>
<protein>
    <submittedName>
        <fullName evidence="9">Uncharacterized protein</fullName>
    </submittedName>
</protein>
<dbReference type="Pfam" id="PF00012">
    <property type="entry name" value="HSP70"/>
    <property type="match status" value="2"/>
</dbReference>
<comment type="caution">
    <text evidence="9">The sequence shown here is derived from an EMBL/GenBank/DDBJ whole genome shotgun (WGS) entry which is preliminary data.</text>
</comment>
<evidence type="ECO:0000313" key="9">
    <source>
        <dbReference type="EMBL" id="CAJ1371164.1"/>
    </source>
</evidence>
<dbReference type="InterPro" id="IPR036188">
    <property type="entry name" value="FAD/NAD-bd_sf"/>
</dbReference>
<dbReference type="SUPFAM" id="SSF100920">
    <property type="entry name" value="Heat shock protein 70kD (HSP70), peptide-binding domain"/>
    <property type="match status" value="1"/>
</dbReference>
<dbReference type="GO" id="GO:0140662">
    <property type="term" value="F:ATP-dependent protein folding chaperone"/>
    <property type="evidence" value="ECO:0007669"/>
    <property type="project" value="InterPro"/>
</dbReference>
<dbReference type="AlphaFoldDB" id="A0AA36HL33"/>